<dbReference type="AlphaFoldDB" id="A0A1M7QQ00"/>
<name>A0A1M7QQ00_9BACT</name>
<accession>A0A1M7QQ00</accession>
<dbReference type="EMBL" id="FRCY01000021">
    <property type="protein sequence ID" value="SHN33605.1"/>
    <property type="molecule type" value="Genomic_DNA"/>
</dbReference>
<keyword evidence="2" id="KW-1185">Reference proteome</keyword>
<feature type="non-terminal residue" evidence="1">
    <location>
        <position position="1"/>
    </location>
</feature>
<dbReference type="STRING" id="388280.SAMN04488057_12183"/>
<evidence type="ECO:0008006" key="3">
    <source>
        <dbReference type="Google" id="ProtNLM"/>
    </source>
</evidence>
<dbReference type="Proteomes" id="UP000184513">
    <property type="component" value="Unassembled WGS sequence"/>
</dbReference>
<organism evidence="1 2">
    <name type="scientific">Cyclobacterium lianum</name>
    <dbReference type="NCBI Taxonomy" id="388280"/>
    <lineage>
        <taxon>Bacteria</taxon>
        <taxon>Pseudomonadati</taxon>
        <taxon>Bacteroidota</taxon>
        <taxon>Cytophagia</taxon>
        <taxon>Cytophagales</taxon>
        <taxon>Cyclobacteriaceae</taxon>
        <taxon>Cyclobacterium</taxon>
    </lineage>
</organism>
<protein>
    <recommendedName>
        <fullName evidence="3">F5/8 type C domain-containing protein</fullName>
    </recommendedName>
</protein>
<evidence type="ECO:0000313" key="2">
    <source>
        <dbReference type="Proteomes" id="UP000184513"/>
    </source>
</evidence>
<sequence length="189" mass="21449">LEIDENMTLKARAFADGWIGSEKAEAEFIKATLSPSSFQMNYLPEDRYKGDGQESLFDKKKAIPDVWNLNWLGFLNNPLEVEMKFEQPTDINKLAISLWQNPGARFFPPGQVQLWTRDSDDSDWKLADTFRPTPLQKDAPSLLRQVDIPFSAKAVKQLKLLAKPLDKLPAWHGAAGSKAWLMVDEVVMN</sequence>
<gene>
    <name evidence="1" type="ORF">SAMN04488057_12183</name>
</gene>
<evidence type="ECO:0000313" key="1">
    <source>
        <dbReference type="EMBL" id="SHN33605.1"/>
    </source>
</evidence>
<proteinExistence type="predicted"/>
<reference evidence="1 2" key="1">
    <citation type="submission" date="2016-11" db="EMBL/GenBank/DDBJ databases">
        <authorList>
            <person name="Jaros S."/>
            <person name="Januszkiewicz K."/>
            <person name="Wedrychowicz H."/>
        </authorList>
    </citation>
    <scope>NUCLEOTIDE SEQUENCE [LARGE SCALE GENOMIC DNA]</scope>
    <source>
        <strain evidence="1 2">CGMCC 1.6102</strain>
    </source>
</reference>